<keyword evidence="11" id="KW-1185">Reference proteome</keyword>
<dbReference type="GO" id="GO:0005737">
    <property type="term" value="C:cytoplasm"/>
    <property type="evidence" value="ECO:0007669"/>
    <property type="project" value="UniProtKB-SubCell"/>
</dbReference>
<dbReference type="GO" id="GO:0030145">
    <property type="term" value="F:manganese ion binding"/>
    <property type="evidence" value="ECO:0007669"/>
    <property type="project" value="UniProtKB-UniRule"/>
</dbReference>
<dbReference type="Pfam" id="PF02789">
    <property type="entry name" value="Peptidase_M17_N"/>
    <property type="match status" value="1"/>
</dbReference>
<dbReference type="AlphaFoldDB" id="A0A125Q0W1"/>
<evidence type="ECO:0000313" key="11">
    <source>
        <dbReference type="Proteomes" id="UP000198226"/>
    </source>
</evidence>
<dbReference type="PANTHER" id="PTHR11963">
    <property type="entry name" value="LEUCINE AMINOPEPTIDASE-RELATED"/>
    <property type="match status" value="1"/>
</dbReference>
<evidence type="ECO:0000259" key="9">
    <source>
        <dbReference type="PROSITE" id="PS00631"/>
    </source>
</evidence>
<dbReference type="InterPro" id="IPR011356">
    <property type="entry name" value="Leucine_aapep/pepB"/>
</dbReference>
<evidence type="ECO:0000256" key="2">
    <source>
        <dbReference type="ARBA" id="ARBA00000967"/>
    </source>
</evidence>
<keyword evidence="8" id="KW-0479">Metal-binding</keyword>
<dbReference type="EC" id="3.4.11.1" evidence="8"/>
<gene>
    <name evidence="8" type="primary">pepA</name>
    <name evidence="10" type="ORF">GA0070623_5321</name>
</gene>
<dbReference type="InterPro" id="IPR000819">
    <property type="entry name" value="Peptidase_M17_C"/>
</dbReference>
<dbReference type="HAMAP" id="MF_00181">
    <property type="entry name" value="Cytosol_peptidase_M17"/>
    <property type="match status" value="1"/>
</dbReference>
<comment type="catalytic activity">
    <reaction evidence="2 8">
        <text>Release of an N-terminal amino acid, preferentially leucine, but not glutamic or aspartic acids.</text>
        <dbReference type="EC" id="3.4.11.10"/>
    </reaction>
</comment>
<dbReference type="PROSITE" id="PS00631">
    <property type="entry name" value="CYTOSOL_AP"/>
    <property type="match status" value="1"/>
</dbReference>
<comment type="function">
    <text evidence="7 8">Presumably involved in the processing and regular turnover of intracellular proteins. Catalyzes the removal of unsubstituted N-terminal amino acids from various peptides.</text>
</comment>
<feature type="active site" evidence="8">
    <location>
        <position position="297"/>
    </location>
</feature>
<accession>A0A125Q0W1</accession>
<evidence type="ECO:0000313" key="10">
    <source>
        <dbReference type="EMBL" id="SCG80951.1"/>
    </source>
</evidence>
<evidence type="ECO:0000256" key="6">
    <source>
        <dbReference type="ARBA" id="ARBA00022801"/>
    </source>
</evidence>
<dbReference type="CDD" id="cd00433">
    <property type="entry name" value="Peptidase_M17"/>
    <property type="match status" value="1"/>
</dbReference>
<dbReference type="EC" id="3.4.11.10" evidence="8"/>
<keyword evidence="5 8" id="KW-0645">Protease</keyword>
<keyword evidence="8" id="KW-0464">Manganese</keyword>
<dbReference type="GO" id="GO:0070006">
    <property type="term" value="F:metalloaminopeptidase activity"/>
    <property type="evidence" value="ECO:0007669"/>
    <property type="project" value="InterPro"/>
</dbReference>
<protein>
    <recommendedName>
        <fullName evidence="8">Probable cytosol aminopeptidase</fullName>
        <ecNumber evidence="8">3.4.11.1</ecNumber>
    </recommendedName>
    <alternativeName>
        <fullName evidence="8">Leucine aminopeptidase</fullName>
        <shortName evidence="8">LAP</shortName>
        <ecNumber evidence="8">3.4.11.10</ecNumber>
    </alternativeName>
    <alternativeName>
        <fullName evidence="8">Leucyl aminopeptidase</fullName>
    </alternativeName>
</protein>
<evidence type="ECO:0000256" key="3">
    <source>
        <dbReference type="ARBA" id="ARBA00009528"/>
    </source>
</evidence>
<dbReference type="NCBIfam" id="NF002073">
    <property type="entry name" value="PRK00913.1-2"/>
    <property type="match status" value="1"/>
</dbReference>
<evidence type="ECO:0000256" key="8">
    <source>
        <dbReference type="HAMAP-Rule" id="MF_00181"/>
    </source>
</evidence>
<feature type="active site" evidence="8">
    <location>
        <position position="371"/>
    </location>
</feature>
<evidence type="ECO:0000256" key="5">
    <source>
        <dbReference type="ARBA" id="ARBA00022670"/>
    </source>
</evidence>
<dbReference type="PANTHER" id="PTHR11963:SF23">
    <property type="entry name" value="CYTOSOL AMINOPEPTIDASE"/>
    <property type="match status" value="1"/>
</dbReference>
<sequence length="523" mass="53194">MTSSSTTLSLVDTDPAELAVDAVVIGVHSQTTGPDATSGPAGTLLLADGAESIAAAFDGKLTETLALLGATGGPGEVIKLATLGTVTAPLVVAVGLGPEPTGAAPGPETLRRAAGAAVRALAGAPRVALSLPLPDDADAPAALRAVAEGALLGGYRFAGYKTKPQPTRREPVAEVLIAVPDAADQAARAEVDRAAVVAGAVRTTRDWVNTAPNELRPPAFAEAVATAARAAGLDVEVLDEAELRAGGYGGITAVGQGSEAPPRLVKLTWTPQGETNGKRVALVGKGITFDTGGISIKSAQGMWEMKSDMAGAAAVGATMLAVAALKPSVTVTGYLPMAENMPSGTSYRPGDVVTMFNGKRVEVLNTDAEGRMILGDAMARACADGTDYLFETSTLTGGQVVALGKRIAGVMGTPELCERVREAGDAVGEPAWPMPLPDDVRKGMDSDVADISQVNAGMDRAGHMLQGGVFLREFVTDGVAWAHIDIAGPSYHVGEPTGYWTKGGTGVPVRTLLQLVEDVAAHG</sequence>
<reference evidence="11" key="1">
    <citation type="submission" date="2016-06" db="EMBL/GenBank/DDBJ databases">
        <authorList>
            <person name="Varghese N."/>
            <person name="Submissions Spin"/>
        </authorList>
    </citation>
    <scope>NUCLEOTIDE SEQUENCE [LARGE SCALE GENOMIC DNA]</scope>
    <source>
        <strain evidence="11">DSM 44983</strain>
    </source>
</reference>
<keyword evidence="6 8" id="KW-0378">Hydrolase</keyword>
<feature type="binding site" evidence="8">
    <location>
        <position position="367"/>
    </location>
    <ligand>
        <name>Mn(2+)</name>
        <dbReference type="ChEBI" id="CHEBI:29035"/>
        <label>1</label>
    </ligand>
</feature>
<dbReference type="Gene3D" id="3.40.630.10">
    <property type="entry name" value="Zn peptidases"/>
    <property type="match status" value="1"/>
</dbReference>
<keyword evidence="4 8" id="KW-0031">Aminopeptidase</keyword>
<dbReference type="PRINTS" id="PR00481">
    <property type="entry name" value="LAMNOPPTDASE"/>
</dbReference>
<feature type="binding site" evidence="8">
    <location>
        <position position="290"/>
    </location>
    <ligand>
        <name>Mn(2+)</name>
        <dbReference type="ChEBI" id="CHEBI:29035"/>
        <label>2</label>
    </ligand>
</feature>
<dbReference type="InterPro" id="IPR023042">
    <property type="entry name" value="Peptidase_M17_leu_NH2_pept"/>
</dbReference>
<dbReference type="EMBL" id="LT607752">
    <property type="protein sequence ID" value="SCG80951.1"/>
    <property type="molecule type" value="Genomic_DNA"/>
</dbReference>
<dbReference type="Proteomes" id="UP000198226">
    <property type="component" value="Chromosome I"/>
</dbReference>
<feature type="binding site" evidence="8">
    <location>
        <position position="290"/>
    </location>
    <ligand>
        <name>Mn(2+)</name>
        <dbReference type="ChEBI" id="CHEBI:29035"/>
        <label>1</label>
    </ligand>
</feature>
<dbReference type="Pfam" id="PF00883">
    <property type="entry name" value="Peptidase_M17"/>
    <property type="match status" value="1"/>
</dbReference>
<feature type="binding site" evidence="8">
    <location>
        <position position="308"/>
    </location>
    <ligand>
        <name>Mn(2+)</name>
        <dbReference type="ChEBI" id="CHEBI:29035"/>
        <label>2</label>
    </ligand>
</feature>
<evidence type="ECO:0000256" key="4">
    <source>
        <dbReference type="ARBA" id="ARBA00022438"/>
    </source>
</evidence>
<comment type="cofactor">
    <cofactor evidence="8">
        <name>Mn(2+)</name>
        <dbReference type="ChEBI" id="CHEBI:29035"/>
    </cofactor>
    <text evidence="8">Binds 2 manganese ions per subunit.</text>
</comment>
<dbReference type="InterPro" id="IPR043472">
    <property type="entry name" value="Macro_dom-like"/>
</dbReference>
<dbReference type="InterPro" id="IPR008283">
    <property type="entry name" value="Peptidase_M17_N"/>
</dbReference>
<proteinExistence type="inferred from homology"/>
<keyword evidence="8" id="KW-0963">Cytoplasm</keyword>
<feature type="binding site" evidence="8">
    <location>
        <position position="369"/>
    </location>
    <ligand>
        <name>Mn(2+)</name>
        <dbReference type="ChEBI" id="CHEBI:29035"/>
        <label>1</label>
    </ligand>
</feature>
<dbReference type="RefSeq" id="WP_067313627.1">
    <property type="nucleotide sequence ID" value="NZ_LRMV01000165.1"/>
</dbReference>
<evidence type="ECO:0000256" key="1">
    <source>
        <dbReference type="ARBA" id="ARBA00000135"/>
    </source>
</evidence>
<organism evidence="10 11">
    <name type="scientific">Micromonospora rifamycinica</name>
    <dbReference type="NCBI Taxonomy" id="291594"/>
    <lineage>
        <taxon>Bacteria</taxon>
        <taxon>Bacillati</taxon>
        <taxon>Actinomycetota</taxon>
        <taxon>Actinomycetes</taxon>
        <taxon>Micromonosporales</taxon>
        <taxon>Micromonosporaceae</taxon>
        <taxon>Micromonospora</taxon>
    </lineage>
</organism>
<dbReference type="OrthoDB" id="9809354at2"/>
<comment type="subcellular location">
    <subcellularLocation>
        <location evidence="8">Cytoplasm</location>
    </subcellularLocation>
</comment>
<dbReference type="Gene3D" id="3.40.220.10">
    <property type="entry name" value="Leucine Aminopeptidase, subunit E, domain 1"/>
    <property type="match status" value="1"/>
</dbReference>
<dbReference type="SUPFAM" id="SSF52949">
    <property type="entry name" value="Macro domain-like"/>
    <property type="match status" value="1"/>
</dbReference>
<name>A0A125Q0W1_9ACTN</name>
<evidence type="ECO:0000256" key="7">
    <source>
        <dbReference type="ARBA" id="ARBA00049972"/>
    </source>
</evidence>
<feature type="binding site" evidence="8">
    <location>
        <position position="369"/>
    </location>
    <ligand>
        <name>Mn(2+)</name>
        <dbReference type="ChEBI" id="CHEBI:29035"/>
        <label>2</label>
    </ligand>
</feature>
<comment type="catalytic activity">
    <reaction evidence="1 8">
        <text>Release of an N-terminal amino acid, Xaa-|-Yaa-, in which Xaa is preferably Leu, but may be other amino acids including Pro although not Arg or Lys, and Yaa may be Pro. Amino acid amides and methyl esters are also readily hydrolyzed, but rates on arylamides are exceedingly low.</text>
        <dbReference type="EC" id="3.4.11.1"/>
    </reaction>
</comment>
<comment type="similarity">
    <text evidence="3 8">Belongs to the peptidase M17 family.</text>
</comment>
<feature type="binding site" evidence="8">
    <location>
        <position position="285"/>
    </location>
    <ligand>
        <name>Mn(2+)</name>
        <dbReference type="ChEBI" id="CHEBI:29035"/>
        <label>2</label>
    </ligand>
</feature>
<dbReference type="SUPFAM" id="SSF53187">
    <property type="entry name" value="Zn-dependent exopeptidases"/>
    <property type="match status" value="1"/>
</dbReference>
<feature type="domain" description="Cytosol aminopeptidase" evidence="9">
    <location>
        <begin position="365"/>
        <end position="372"/>
    </location>
</feature>
<dbReference type="GO" id="GO:0006508">
    <property type="term" value="P:proteolysis"/>
    <property type="evidence" value="ECO:0007669"/>
    <property type="project" value="UniProtKB-KW"/>
</dbReference>